<comment type="caution">
    <text evidence="2">The sequence shown here is derived from an EMBL/GenBank/DDBJ whole genome shotgun (WGS) entry which is preliminary data.</text>
</comment>
<keyword evidence="3" id="KW-1185">Reference proteome</keyword>
<feature type="compositionally biased region" description="Basic and acidic residues" evidence="1">
    <location>
        <begin position="32"/>
        <end position="49"/>
    </location>
</feature>
<gene>
    <name evidence="2" type="ORF">NDU88_003947</name>
</gene>
<protein>
    <submittedName>
        <fullName evidence="2">Uncharacterized protein</fullName>
    </submittedName>
</protein>
<organism evidence="2 3">
    <name type="scientific">Pleurodeles waltl</name>
    <name type="common">Iberian ribbed newt</name>
    <dbReference type="NCBI Taxonomy" id="8319"/>
    <lineage>
        <taxon>Eukaryota</taxon>
        <taxon>Metazoa</taxon>
        <taxon>Chordata</taxon>
        <taxon>Craniata</taxon>
        <taxon>Vertebrata</taxon>
        <taxon>Euteleostomi</taxon>
        <taxon>Amphibia</taxon>
        <taxon>Batrachia</taxon>
        <taxon>Caudata</taxon>
        <taxon>Salamandroidea</taxon>
        <taxon>Salamandridae</taxon>
        <taxon>Pleurodelinae</taxon>
        <taxon>Pleurodeles</taxon>
    </lineage>
</organism>
<name>A0AAV7T7C9_PLEWA</name>
<sequence length="134" mass="14783">MSPLGGGDRRGAQKLREPPQKRAAPAEVPEQALRRSEDSGQLRVTKEDPTMPESNSVSWAMQDGVLGTQARLCTQEVLEKCPEAGAAAKNAVHRFAVWREETRTYLHQIWTEGPLDCGRHLDPVPVFQGPRLSG</sequence>
<reference evidence="2" key="1">
    <citation type="journal article" date="2022" name="bioRxiv">
        <title>Sequencing and chromosome-scale assembly of the giantPleurodeles waltlgenome.</title>
        <authorList>
            <person name="Brown T."/>
            <person name="Elewa A."/>
            <person name="Iarovenko S."/>
            <person name="Subramanian E."/>
            <person name="Araus A.J."/>
            <person name="Petzold A."/>
            <person name="Susuki M."/>
            <person name="Suzuki K.-i.T."/>
            <person name="Hayashi T."/>
            <person name="Toyoda A."/>
            <person name="Oliveira C."/>
            <person name="Osipova E."/>
            <person name="Leigh N.D."/>
            <person name="Simon A."/>
            <person name="Yun M.H."/>
        </authorList>
    </citation>
    <scope>NUCLEOTIDE SEQUENCE</scope>
    <source>
        <strain evidence="2">20211129_DDA</strain>
        <tissue evidence="2">Liver</tissue>
    </source>
</reference>
<feature type="compositionally biased region" description="Basic and acidic residues" evidence="1">
    <location>
        <begin position="7"/>
        <end position="20"/>
    </location>
</feature>
<dbReference type="EMBL" id="JANPWB010000007">
    <property type="protein sequence ID" value="KAJ1172095.1"/>
    <property type="molecule type" value="Genomic_DNA"/>
</dbReference>
<evidence type="ECO:0000256" key="1">
    <source>
        <dbReference type="SAM" id="MobiDB-lite"/>
    </source>
</evidence>
<evidence type="ECO:0000313" key="3">
    <source>
        <dbReference type="Proteomes" id="UP001066276"/>
    </source>
</evidence>
<dbReference type="AlphaFoldDB" id="A0AAV7T7C9"/>
<evidence type="ECO:0000313" key="2">
    <source>
        <dbReference type="EMBL" id="KAJ1172095.1"/>
    </source>
</evidence>
<dbReference type="Proteomes" id="UP001066276">
    <property type="component" value="Chromosome 4_1"/>
</dbReference>
<feature type="region of interest" description="Disordered" evidence="1">
    <location>
        <begin position="1"/>
        <end position="58"/>
    </location>
</feature>
<proteinExistence type="predicted"/>
<accession>A0AAV7T7C9</accession>